<gene>
    <name evidence="1" type="ORF">PXEA_LOCUS19207</name>
</gene>
<dbReference type="AlphaFoldDB" id="A0A3S5BZC6"/>
<organism evidence="1 2">
    <name type="scientific">Protopolystoma xenopodis</name>
    <dbReference type="NCBI Taxonomy" id="117903"/>
    <lineage>
        <taxon>Eukaryota</taxon>
        <taxon>Metazoa</taxon>
        <taxon>Spiralia</taxon>
        <taxon>Lophotrochozoa</taxon>
        <taxon>Platyhelminthes</taxon>
        <taxon>Monogenea</taxon>
        <taxon>Polyopisthocotylea</taxon>
        <taxon>Polystomatidea</taxon>
        <taxon>Polystomatidae</taxon>
        <taxon>Protopolystoma</taxon>
    </lineage>
</organism>
<evidence type="ECO:0000313" key="2">
    <source>
        <dbReference type="Proteomes" id="UP000784294"/>
    </source>
</evidence>
<dbReference type="Proteomes" id="UP000784294">
    <property type="component" value="Unassembled WGS sequence"/>
</dbReference>
<name>A0A3S5BZC6_9PLAT</name>
<keyword evidence="2" id="KW-1185">Reference proteome</keyword>
<sequence>MPALNIKKNQNLSPHRVLAPHRKEHLVPPALFWPTFSVGCWPTDPEGDRAMNQTVCLAPFLRTHRIREPNPSLLRLQRDRTDRHL</sequence>
<dbReference type="EMBL" id="CAAALY010076129">
    <property type="protein sequence ID" value="VEL25767.1"/>
    <property type="molecule type" value="Genomic_DNA"/>
</dbReference>
<comment type="caution">
    <text evidence="1">The sequence shown here is derived from an EMBL/GenBank/DDBJ whole genome shotgun (WGS) entry which is preliminary data.</text>
</comment>
<protein>
    <submittedName>
        <fullName evidence="1">Uncharacterized protein</fullName>
    </submittedName>
</protein>
<proteinExistence type="predicted"/>
<accession>A0A3S5BZC6</accession>
<reference evidence="1" key="1">
    <citation type="submission" date="2018-11" db="EMBL/GenBank/DDBJ databases">
        <authorList>
            <consortium name="Pathogen Informatics"/>
        </authorList>
    </citation>
    <scope>NUCLEOTIDE SEQUENCE</scope>
</reference>
<evidence type="ECO:0000313" key="1">
    <source>
        <dbReference type="EMBL" id="VEL25767.1"/>
    </source>
</evidence>